<dbReference type="AlphaFoldDB" id="A0A8T1EJT9"/>
<dbReference type="Proteomes" id="UP000736787">
    <property type="component" value="Unassembled WGS sequence"/>
</dbReference>
<dbReference type="Proteomes" id="UP000735874">
    <property type="component" value="Unassembled WGS sequence"/>
</dbReference>
<reference evidence="3" key="1">
    <citation type="submission" date="2018-10" db="EMBL/GenBank/DDBJ databases">
        <title>Effector identification in a new, highly contiguous assembly of the strawberry crown rot pathogen Phytophthora cactorum.</title>
        <authorList>
            <person name="Armitage A.D."/>
            <person name="Nellist C.F."/>
            <person name="Bates H."/>
            <person name="Vickerstaff R.J."/>
            <person name="Harrison R.J."/>
        </authorList>
    </citation>
    <scope>NUCLEOTIDE SEQUENCE</scope>
    <source>
        <strain evidence="2">15-7</strain>
        <strain evidence="3">4040</strain>
    </source>
</reference>
<organism evidence="3 4">
    <name type="scientific">Phytophthora cactorum</name>
    <dbReference type="NCBI Taxonomy" id="29920"/>
    <lineage>
        <taxon>Eukaryota</taxon>
        <taxon>Sar</taxon>
        <taxon>Stramenopiles</taxon>
        <taxon>Oomycota</taxon>
        <taxon>Peronosporomycetes</taxon>
        <taxon>Peronosporales</taxon>
        <taxon>Peronosporaceae</taxon>
        <taxon>Phytophthora</taxon>
    </lineage>
</organism>
<comment type="caution">
    <text evidence="3">The sequence shown here is derived from an EMBL/GenBank/DDBJ whole genome shotgun (WGS) entry which is preliminary data.</text>
</comment>
<feature type="region of interest" description="Disordered" evidence="1">
    <location>
        <begin position="1"/>
        <end position="23"/>
    </location>
</feature>
<evidence type="ECO:0000313" key="4">
    <source>
        <dbReference type="Proteomes" id="UP000736787"/>
    </source>
</evidence>
<protein>
    <submittedName>
        <fullName evidence="3">Uncharacterized protein</fullName>
    </submittedName>
</protein>
<dbReference type="EMBL" id="RCMK01000047">
    <property type="protein sequence ID" value="KAG2951798.1"/>
    <property type="molecule type" value="Genomic_DNA"/>
</dbReference>
<gene>
    <name evidence="2" type="ORF">PC113_g3405</name>
    <name evidence="3" type="ORF">PC117_g3311</name>
</gene>
<sequence>MMEDLGDNKWPFGGEADDGESTLSKPVEVFQNRVVRAFAGVAQWAYGVVSGYTSTDTATTLHLVCQGDLHAFS</sequence>
<name>A0A8T1EJT9_9STRA</name>
<dbReference type="EMBL" id="RCMG01000052">
    <property type="protein sequence ID" value="KAG2865783.1"/>
    <property type="molecule type" value="Genomic_DNA"/>
</dbReference>
<evidence type="ECO:0000313" key="3">
    <source>
        <dbReference type="EMBL" id="KAG2951798.1"/>
    </source>
</evidence>
<evidence type="ECO:0000256" key="1">
    <source>
        <dbReference type="SAM" id="MobiDB-lite"/>
    </source>
</evidence>
<evidence type="ECO:0000313" key="2">
    <source>
        <dbReference type="EMBL" id="KAG2865783.1"/>
    </source>
</evidence>
<accession>A0A8T1EJT9</accession>
<proteinExistence type="predicted"/>